<dbReference type="OrthoDB" id="414698at2759"/>
<dbReference type="PhylomeDB" id="A0A0A2K1Y6"/>
<dbReference type="InterPro" id="IPR029058">
    <property type="entry name" value="AB_hydrolase_fold"/>
</dbReference>
<proteinExistence type="predicted"/>
<dbReference type="RefSeq" id="XP_016599954.1">
    <property type="nucleotide sequence ID" value="XM_016744241.1"/>
</dbReference>
<comment type="caution">
    <text evidence="3">The sequence shown here is derived from an EMBL/GenBank/DDBJ whole genome shotgun (WGS) entry which is preliminary data.</text>
</comment>
<dbReference type="VEuPathDB" id="FungiDB:PEXP_024170"/>
<evidence type="ECO:0000259" key="2">
    <source>
        <dbReference type="Pfam" id="PF03959"/>
    </source>
</evidence>
<dbReference type="GeneID" id="27679661"/>
<dbReference type="GO" id="GO:0019748">
    <property type="term" value="P:secondary metabolic process"/>
    <property type="evidence" value="ECO:0007669"/>
    <property type="project" value="TreeGrafter"/>
</dbReference>
<dbReference type="GO" id="GO:0005737">
    <property type="term" value="C:cytoplasm"/>
    <property type="evidence" value="ECO:0007669"/>
    <property type="project" value="TreeGrafter"/>
</dbReference>
<sequence>MHFLCLHGRGTNSEIFKRQTAALRHELGNSHSYEFVDGTFPSALNEDLRDLLPPDDETFAYCNPMLPQSCAKAFDDLERYVAAEGPYDGVMGFSLGATFVMSWMFKKLREQKDNKAVQLPFKVGIFFSAPGLLQYHDLLAEELFGSKFNPADGLLDIPTAHIWGCHDRDKEKAEAASKACNELVRSAFVHGKGHEIPISSDNVILMAKAINRAITRAQT</sequence>
<dbReference type="PANTHER" id="PTHR48070:SF7">
    <property type="entry name" value="SERINE HYDROLASE FSH DOMAIN-CONTAINING PROTEIN-RELATED"/>
    <property type="match status" value="1"/>
</dbReference>
<gene>
    <name evidence="3" type="ORF">PEX2_069700</name>
</gene>
<dbReference type="SUPFAM" id="SSF53474">
    <property type="entry name" value="alpha/beta-Hydrolases"/>
    <property type="match status" value="1"/>
</dbReference>
<dbReference type="GO" id="GO:0005634">
    <property type="term" value="C:nucleus"/>
    <property type="evidence" value="ECO:0007669"/>
    <property type="project" value="TreeGrafter"/>
</dbReference>
<dbReference type="InterPro" id="IPR005645">
    <property type="entry name" value="FSH-like_dom"/>
</dbReference>
<organism evidence="3 4">
    <name type="scientific">Penicillium expansum</name>
    <name type="common">Blue mold rot fungus</name>
    <dbReference type="NCBI Taxonomy" id="27334"/>
    <lineage>
        <taxon>Eukaryota</taxon>
        <taxon>Fungi</taxon>
        <taxon>Dikarya</taxon>
        <taxon>Ascomycota</taxon>
        <taxon>Pezizomycotina</taxon>
        <taxon>Eurotiomycetes</taxon>
        <taxon>Eurotiomycetidae</taxon>
        <taxon>Eurotiales</taxon>
        <taxon>Aspergillaceae</taxon>
        <taxon>Penicillium</taxon>
    </lineage>
</organism>
<evidence type="ECO:0000313" key="4">
    <source>
        <dbReference type="Proteomes" id="UP000030143"/>
    </source>
</evidence>
<feature type="domain" description="Serine hydrolase" evidence="2">
    <location>
        <begin position="2"/>
        <end position="202"/>
    </location>
</feature>
<protein>
    <submittedName>
        <fullName evidence="3">Serine hydrolase FSH</fullName>
    </submittedName>
</protein>
<reference evidence="3 4" key="1">
    <citation type="journal article" date="2015" name="Mol. Plant Microbe Interact.">
        <title>Genome, transcriptome, and functional analyses of Penicillium expansum provide new insights into secondary metabolism and pathogenicity.</title>
        <authorList>
            <person name="Ballester A.R."/>
            <person name="Marcet-Houben M."/>
            <person name="Levin E."/>
            <person name="Sela N."/>
            <person name="Selma-Lazaro C."/>
            <person name="Carmona L."/>
            <person name="Wisniewski M."/>
            <person name="Droby S."/>
            <person name="Gonzalez-Candelas L."/>
            <person name="Gabaldon T."/>
        </authorList>
    </citation>
    <scope>NUCLEOTIDE SEQUENCE [LARGE SCALE GENOMIC DNA]</scope>
    <source>
        <strain evidence="3 4">MD-8</strain>
    </source>
</reference>
<dbReference type="AlphaFoldDB" id="A0A0A2K1Y6"/>
<dbReference type="EMBL" id="JQFZ01000121">
    <property type="protein sequence ID" value="KGO58460.1"/>
    <property type="molecule type" value="Genomic_DNA"/>
</dbReference>
<dbReference type="GO" id="GO:0016787">
    <property type="term" value="F:hydrolase activity"/>
    <property type="evidence" value="ECO:0007669"/>
    <property type="project" value="UniProtKB-KW"/>
</dbReference>
<keyword evidence="4" id="KW-1185">Reference proteome</keyword>
<dbReference type="STRING" id="27334.A0A0A2K1Y6"/>
<dbReference type="Pfam" id="PF03959">
    <property type="entry name" value="FSH1"/>
    <property type="match status" value="1"/>
</dbReference>
<evidence type="ECO:0000313" key="3">
    <source>
        <dbReference type="EMBL" id="KGO58460.1"/>
    </source>
</evidence>
<dbReference type="Gene3D" id="3.40.50.1820">
    <property type="entry name" value="alpha/beta hydrolase"/>
    <property type="match status" value="1"/>
</dbReference>
<dbReference type="Proteomes" id="UP000030143">
    <property type="component" value="Unassembled WGS sequence"/>
</dbReference>
<dbReference type="PANTHER" id="PTHR48070">
    <property type="entry name" value="ESTERASE OVCA2"/>
    <property type="match status" value="1"/>
</dbReference>
<keyword evidence="1 3" id="KW-0378">Hydrolase</keyword>
<name>A0A0A2K1Y6_PENEN</name>
<dbReference type="InterPro" id="IPR050593">
    <property type="entry name" value="LovG"/>
</dbReference>
<dbReference type="GO" id="GO:0072330">
    <property type="term" value="P:monocarboxylic acid biosynthetic process"/>
    <property type="evidence" value="ECO:0007669"/>
    <property type="project" value="UniProtKB-ARBA"/>
</dbReference>
<dbReference type="GO" id="GO:0017000">
    <property type="term" value="P:antibiotic biosynthetic process"/>
    <property type="evidence" value="ECO:0007669"/>
    <property type="project" value="UniProtKB-ARBA"/>
</dbReference>
<evidence type="ECO:0000256" key="1">
    <source>
        <dbReference type="ARBA" id="ARBA00022801"/>
    </source>
</evidence>
<accession>A0A0A2K1Y6</accession>
<dbReference type="HOGENOM" id="CLU_051938_4_0_1"/>